<dbReference type="PANTHER" id="PTHR33273:SF4">
    <property type="entry name" value="ENDONUCLEASE_EXONUCLEASE_PHOSPHATASE DOMAIN-CONTAINING PROTEIN"/>
    <property type="match status" value="1"/>
</dbReference>
<evidence type="ECO:0000256" key="1">
    <source>
        <dbReference type="SAM" id="MobiDB-lite"/>
    </source>
</evidence>
<dbReference type="EMBL" id="CAKOGL010000015">
    <property type="protein sequence ID" value="CAH2095389.1"/>
    <property type="molecule type" value="Genomic_DNA"/>
</dbReference>
<dbReference type="AlphaFoldDB" id="A0AAU9U6D8"/>
<dbReference type="PANTHER" id="PTHR33273">
    <property type="entry name" value="DOMAIN-CONTAINING PROTEIN, PUTATIVE-RELATED"/>
    <property type="match status" value="1"/>
</dbReference>
<name>A0AAU9U6D8_EUPED</name>
<feature type="compositionally biased region" description="Low complexity" evidence="1">
    <location>
        <begin position="512"/>
        <end position="534"/>
    </location>
</feature>
<dbReference type="InterPro" id="IPR036691">
    <property type="entry name" value="Endo/exonu/phosph_ase_sf"/>
</dbReference>
<proteinExistence type="predicted"/>
<accession>A0AAU9U6D8</accession>
<evidence type="ECO:0000313" key="4">
    <source>
        <dbReference type="Proteomes" id="UP001153954"/>
    </source>
</evidence>
<feature type="compositionally biased region" description="Basic and acidic residues" evidence="1">
    <location>
        <begin position="383"/>
        <end position="393"/>
    </location>
</feature>
<dbReference type="SUPFAM" id="SSF56219">
    <property type="entry name" value="DNase I-like"/>
    <property type="match status" value="1"/>
</dbReference>
<dbReference type="GO" id="GO:0003824">
    <property type="term" value="F:catalytic activity"/>
    <property type="evidence" value="ECO:0007669"/>
    <property type="project" value="InterPro"/>
</dbReference>
<dbReference type="Pfam" id="PF14529">
    <property type="entry name" value="Exo_endo_phos_2"/>
    <property type="match status" value="1"/>
</dbReference>
<feature type="domain" description="Endonuclease/exonuclease/phosphatase" evidence="2">
    <location>
        <begin position="100"/>
        <end position="215"/>
    </location>
</feature>
<feature type="region of interest" description="Disordered" evidence="1">
    <location>
        <begin position="367"/>
        <end position="396"/>
    </location>
</feature>
<keyword evidence="4" id="KW-1185">Reference proteome</keyword>
<protein>
    <recommendedName>
        <fullName evidence="2">Endonuclease/exonuclease/phosphatase domain-containing protein</fullName>
    </recommendedName>
</protein>
<dbReference type="Proteomes" id="UP001153954">
    <property type="component" value="Unassembled WGS sequence"/>
</dbReference>
<sequence length="935" mass="107327">MTRLDILQWNINGFYRRKQRLKILLTERNPSCICLQETNFKNNCCQKLSGYEAIFKNRNNSLHASGGVVSYIKSNIFVSKVSLNTNLEAVAGIINYPTNITLCNIYLPNSTVLNKEDLIDLIEQLPKPFLLVGDFNSHSLTWGCTKTDSRGKILLEILDAYADITILNENQPTYFNVSNASTSAIDLALSSCIIAPLFQWSVLDNPHDSDHYPIIITHSSPTLQDNPNVTKWIFQKANWELFKSLIDIGIRDLSDISTDSVTTIDQNLLQFNNLILNSANLAIPKSRGTRDKKKKLPWLTNECIIAIKNYKKAFRKYLKYKTIDHMVDYKRSLVLCARSEDANEKVETLNKDKRQTEEGAPHLVYRTARKQEQVAPVEENQEEDKGPRGDPQEYRPGQVFSLNVQELLELQPERKAPLSSNQQLQQLYNNPQQEQRQNIQQFYYLEPQLSRQVALQPSHAVIARPHYSSNGGEASVGAALAVSDTSNSAESLDRQLLALLGHQLRQDDSRPQTFTQIQQTPQPQQSQLSTLQAQNVAPQYQQVDVPYVPKPSKKPTKLRPKAQITPSPTSAAPQQYLIETTNIQQQQHQEQQQFRPVSQNQRVPQTLRYVSIQSAPTALQQTLYERPESQGLKIVPAPKLQQLNPQYNYRIQYQQEASPKQFRIIDSSRPQANRQEQSRLLTSNERPITYLKRFPEPEKLRAIPISDQTAHEGSPTVQRPTQVADQYYLRPLYRSNEQRSRYELTPLAFRPMEQSRSTEVVKAPLSAIYVSKNITPKKVLRPLVRVDPPLKLEQPQREQAYRIEQQQQQQYQQQQQQQQYQQQQHQQQQQQQYQQQQQQQQQYLGTEQVSIEQQAQSLEDQRAHLPPPRNSKAYTPEEFSALVAAGYSVTPIPVGNSNEQIAESRSASEAITIQQRRPVYSRRYQYLPLSGDDAP</sequence>
<evidence type="ECO:0000259" key="2">
    <source>
        <dbReference type="Pfam" id="PF14529"/>
    </source>
</evidence>
<reference evidence="3" key="1">
    <citation type="submission" date="2022-03" db="EMBL/GenBank/DDBJ databases">
        <authorList>
            <person name="Tunstrom K."/>
        </authorList>
    </citation>
    <scope>NUCLEOTIDE SEQUENCE</scope>
</reference>
<organism evidence="3 4">
    <name type="scientific">Euphydryas editha</name>
    <name type="common">Edith's checkerspot</name>
    <dbReference type="NCBI Taxonomy" id="104508"/>
    <lineage>
        <taxon>Eukaryota</taxon>
        <taxon>Metazoa</taxon>
        <taxon>Ecdysozoa</taxon>
        <taxon>Arthropoda</taxon>
        <taxon>Hexapoda</taxon>
        <taxon>Insecta</taxon>
        <taxon>Pterygota</taxon>
        <taxon>Neoptera</taxon>
        <taxon>Endopterygota</taxon>
        <taxon>Lepidoptera</taxon>
        <taxon>Glossata</taxon>
        <taxon>Ditrysia</taxon>
        <taxon>Papilionoidea</taxon>
        <taxon>Nymphalidae</taxon>
        <taxon>Nymphalinae</taxon>
        <taxon>Euphydryas</taxon>
    </lineage>
</organism>
<comment type="caution">
    <text evidence="3">The sequence shown here is derived from an EMBL/GenBank/DDBJ whole genome shotgun (WGS) entry which is preliminary data.</text>
</comment>
<evidence type="ECO:0000313" key="3">
    <source>
        <dbReference type="EMBL" id="CAH2095389.1"/>
    </source>
</evidence>
<dbReference type="Gene3D" id="3.60.10.10">
    <property type="entry name" value="Endonuclease/exonuclease/phosphatase"/>
    <property type="match status" value="1"/>
</dbReference>
<gene>
    <name evidence="3" type="ORF">EEDITHA_LOCUS10850</name>
</gene>
<dbReference type="InterPro" id="IPR005135">
    <property type="entry name" value="Endo/exonuclease/phosphatase"/>
</dbReference>
<feature type="region of interest" description="Disordered" evidence="1">
    <location>
        <begin position="851"/>
        <end position="873"/>
    </location>
</feature>
<feature type="compositionally biased region" description="Basic residues" evidence="1">
    <location>
        <begin position="551"/>
        <end position="560"/>
    </location>
</feature>
<feature type="region of interest" description="Disordered" evidence="1">
    <location>
        <begin position="507"/>
        <end position="571"/>
    </location>
</feature>